<dbReference type="FunFam" id="1.10.340.30:FF:000002">
    <property type="entry name" value="Adenine DNA glycosylase"/>
    <property type="match status" value="1"/>
</dbReference>
<evidence type="ECO:0000256" key="5">
    <source>
        <dbReference type="ARBA" id="ARBA00012045"/>
    </source>
</evidence>
<dbReference type="InterPro" id="IPR003265">
    <property type="entry name" value="HhH-GPD_domain"/>
</dbReference>
<evidence type="ECO:0000313" key="17">
    <source>
        <dbReference type="Proteomes" id="UP000267035"/>
    </source>
</evidence>
<dbReference type="PANTHER" id="PTHR42944">
    <property type="entry name" value="ADENINE DNA GLYCOSYLASE"/>
    <property type="match status" value="1"/>
</dbReference>
<dbReference type="GO" id="GO:0035485">
    <property type="term" value="F:adenine/guanine mispair binding"/>
    <property type="evidence" value="ECO:0007669"/>
    <property type="project" value="TreeGrafter"/>
</dbReference>
<accession>A0A3M6Q8A1</accession>
<dbReference type="GO" id="GO:0032357">
    <property type="term" value="F:oxidized purine DNA binding"/>
    <property type="evidence" value="ECO:0007669"/>
    <property type="project" value="TreeGrafter"/>
</dbReference>
<comment type="similarity">
    <text evidence="4">Belongs to the Nth/MutY family.</text>
</comment>
<dbReference type="CDD" id="cd00056">
    <property type="entry name" value="ENDO3c"/>
    <property type="match status" value="1"/>
</dbReference>
<keyword evidence="14" id="KW-0326">Glycosidase</keyword>
<dbReference type="Proteomes" id="UP000267035">
    <property type="component" value="Unassembled WGS sequence"/>
</dbReference>
<evidence type="ECO:0000256" key="2">
    <source>
        <dbReference type="ARBA" id="ARBA00001966"/>
    </source>
</evidence>
<dbReference type="SMART" id="SM00525">
    <property type="entry name" value="FES"/>
    <property type="match status" value="1"/>
</dbReference>
<evidence type="ECO:0000256" key="13">
    <source>
        <dbReference type="ARBA" id="ARBA00023204"/>
    </source>
</evidence>
<dbReference type="GO" id="GO:0000701">
    <property type="term" value="F:purine-specific mismatch base pair DNA N-glycosylase activity"/>
    <property type="evidence" value="ECO:0007669"/>
    <property type="project" value="UniProtKB-EC"/>
</dbReference>
<dbReference type="NCBIfam" id="TIGR01084">
    <property type="entry name" value="mutY"/>
    <property type="match status" value="1"/>
</dbReference>
<evidence type="ECO:0000259" key="15">
    <source>
        <dbReference type="SMART" id="SM00478"/>
    </source>
</evidence>
<evidence type="ECO:0000256" key="12">
    <source>
        <dbReference type="ARBA" id="ARBA00023014"/>
    </source>
</evidence>
<evidence type="ECO:0000256" key="3">
    <source>
        <dbReference type="ARBA" id="ARBA00002933"/>
    </source>
</evidence>
<keyword evidence="8" id="KW-0479">Metal-binding</keyword>
<keyword evidence="12" id="KW-0411">Iron-sulfur</keyword>
<evidence type="ECO:0000256" key="4">
    <source>
        <dbReference type="ARBA" id="ARBA00008343"/>
    </source>
</evidence>
<dbReference type="SUPFAM" id="SSF48150">
    <property type="entry name" value="DNA-glycosylase"/>
    <property type="match status" value="1"/>
</dbReference>
<evidence type="ECO:0000256" key="9">
    <source>
        <dbReference type="ARBA" id="ARBA00022763"/>
    </source>
</evidence>
<keyword evidence="10" id="KW-0378">Hydrolase</keyword>
<dbReference type="InterPro" id="IPR011257">
    <property type="entry name" value="DNA_glycosylase"/>
</dbReference>
<dbReference type="InterPro" id="IPR015797">
    <property type="entry name" value="NUDIX_hydrolase-like_dom_sf"/>
</dbReference>
<comment type="function">
    <text evidence="3">Adenine glycosylase active on G-A mispairs. MutY also corrects error-prone DNA synthesis past GO lesions which are due to the oxidatively damaged form of guanine: 7,8-dihydro-8-oxoguanine (8-oxo-dGTP).</text>
</comment>
<comment type="caution">
    <text evidence="16">The sequence shown here is derived from an EMBL/GenBank/DDBJ whole genome shotgun (WGS) entry which is preliminary data.</text>
</comment>
<dbReference type="PANTHER" id="PTHR42944:SF1">
    <property type="entry name" value="ADENINE DNA GLYCOSYLASE"/>
    <property type="match status" value="1"/>
</dbReference>
<dbReference type="GO" id="GO:0046872">
    <property type="term" value="F:metal ion binding"/>
    <property type="evidence" value="ECO:0007669"/>
    <property type="project" value="UniProtKB-KW"/>
</dbReference>
<keyword evidence="11" id="KW-0408">Iron</keyword>
<dbReference type="Pfam" id="PF00730">
    <property type="entry name" value="HhH-GPD"/>
    <property type="match status" value="1"/>
</dbReference>
<dbReference type="EC" id="3.2.2.31" evidence="5"/>
<evidence type="ECO:0000256" key="1">
    <source>
        <dbReference type="ARBA" id="ARBA00000843"/>
    </source>
</evidence>
<dbReference type="GO" id="GO:0006298">
    <property type="term" value="P:mismatch repair"/>
    <property type="evidence" value="ECO:0007669"/>
    <property type="project" value="TreeGrafter"/>
</dbReference>
<reference evidence="16 17" key="1">
    <citation type="submission" date="2018-10" db="EMBL/GenBank/DDBJ databases">
        <title>Comamonadaceae CDC group NO-1 genome sequencing and assembly.</title>
        <authorList>
            <person name="Bernier A.-M."/>
            <person name="Bernard K."/>
        </authorList>
    </citation>
    <scope>NUCLEOTIDE SEQUENCE [LARGE SCALE GENOMIC DNA]</scope>
    <source>
        <strain evidence="16 17">NML161473</strain>
    </source>
</reference>
<dbReference type="Gene3D" id="3.90.79.10">
    <property type="entry name" value="Nucleoside Triphosphate Pyrophosphohydrolase"/>
    <property type="match status" value="1"/>
</dbReference>
<evidence type="ECO:0000256" key="14">
    <source>
        <dbReference type="ARBA" id="ARBA00023295"/>
    </source>
</evidence>
<dbReference type="Gene3D" id="1.10.1670.10">
    <property type="entry name" value="Helix-hairpin-Helix base-excision DNA repair enzymes (C-terminal)"/>
    <property type="match status" value="1"/>
</dbReference>
<dbReference type="InterPro" id="IPR044298">
    <property type="entry name" value="MIG/MutY"/>
</dbReference>
<sequence>MPPAPLPSFATRLIDWQRAHGRHGLPWQGTRDPYRVWLSEIMLQQTQVQTVLAYFPRFIQRFADVQALAAASADEVMQLWSGLGYYSRARNLHRAAGQVVAQFGGQFPTDTQALQSLPGIGRSTAHAIAAFCAGERVSIFDANVQRVVARYLAFEGDLAQAAHVRQLWALADGLLPAPDADLRQAMPAYTQGLMDLGATTCTPRRPQCPRCPVAQDCRALRTERVLSYPVKTRKLKRSSETWYWLVLADGPLHAPGTHMLLEKRPERGIWAGLHCFAVLPSQEALLARLAHCTEAAALAGWPGWAGGAGQAARPAPAVQWQNGFRHVLTHKDLLLIPALARLPHAGAQPRPALHAGAQAGGAPLRWVAVGDILGGAVATPAPLLAWLKAQQSAPAAQSPIKFE</sequence>
<gene>
    <name evidence="16" type="primary">mutY</name>
    <name evidence="16" type="ORF">EBQ25_07170</name>
</gene>
<evidence type="ECO:0000256" key="6">
    <source>
        <dbReference type="ARBA" id="ARBA00022023"/>
    </source>
</evidence>
<evidence type="ECO:0000256" key="8">
    <source>
        <dbReference type="ARBA" id="ARBA00022723"/>
    </source>
</evidence>
<comment type="cofactor">
    <cofactor evidence="2">
        <name>[4Fe-4S] cluster</name>
        <dbReference type="ChEBI" id="CHEBI:49883"/>
    </cofactor>
</comment>
<keyword evidence="9" id="KW-0227">DNA damage</keyword>
<dbReference type="GO" id="GO:0051539">
    <property type="term" value="F:4 iron, 4 sulfur cluster binding"/>
    <property type="evidence" value="ECO:0007669"/>
    <property type="project" value="UniProtKB-KW"/>
</dbReference>
<dbReference type="SMART" id="SM00478">
    <property type="entry name" value="ENDO3c"/>
    <property type="match status" value="1"/>
</dbReference>
<dbReference type="SUPFAM" id="SSF55811">
    <property type="entry name" value="Nudix"/>
    <property type="match status" value="1"/>
</dbReference>
<evidence type="ECO:0000256" key="7">
    <source>
        <dbReference type="ARBA" id="ARBA00022485"/>
    </source>
</evidence>
<dbReference type="GO" id="GO:0006284">
    <property type="term" value="P:base-excision repair"/>
    <property type="evidence" value="ECO:0007669"/>
    <property type="project" value="InterPro"/>
</dbReference>
<dbReference type="InterPro" id="IPR000445">
    <property type="entry name" value="HhH_motif"/>
</dbReference>
<keyword evidence="13" id="KW-0234">DNA repair</keyword>
<evidence type="ECO:0000256" key="11">
    <source>
        <dbReference type="ARBA" id="ARBA00023004"/>
    </source>
</evidence>
<comment type="catalytic activity">
    <reaction evidence="1">
        <text>Hydrolyzes free adenine bases from 7,8-dihydro-8-oxoguanine:adenine mismatched double-stranded DNA, leaving an apurinic site.</text>
        <dbReference type="EC" id="3.2.2.31"/>
    </reaction>
</comment>
<protein>
    <recommendedName>
        <fullName evidence="6">Adenine DNA glycosylase</fullName>
        <ecNumber evidence="5">3.2.2.31</ecNumber>
    </recommendedName>
</protein>
<dbReference type="AlphaFoldDB" id="A0A3M6Q8A1"/>
<organism evidence="16 17">
    <name type="scientific">Allofranklinella schreckenbergeri</name>
    <dbReference type="NCBI Taxonomy" id="1076744"/>
    <lineage>
        <taxon>Bacteria</taxon>
        <taxon>Pseudomonadati</taxon>
        <taxon>Pseudomonadota</taxon>
        <taxon>Betaproteobacteria</taxon>
        <taxon>Burkholderiales</taxon>
        <taxon>Comamonadaceae</taxon>
        <taxon>Allofranklinella</taxon>
    </lineage>
</organism>
<dbReference type="GO" id="GO:0034039">
    <property type="term" value="F:8-oxo-7,8-dihydroguanine DNA N-glycosylase activity"/>
    <property type="evidence" value="ECO:0007669"/>
    <property type="project" value="TreeGrafter"/>
</dbReference>
<keyword evidence="7" id="KW-0004">4Fe-4S</keyword>
<keyword evidence="17" id="KW-1185">Reference proteome</keyword>
<name>A0A3M6Q8A1_9BURK</name>
<dbReference type="InterPro" id="IPR005760">
    <property type="entry name" value="A/G_AdeGlyc_MutY"/>
</dbReference>
<dbReference type="Gene3D" id="1.10.340.30">
    <property type="entry name" value="Hypothetical protein, domain 2"/>
    <property type="match status" value="1"/>
</dbReference>
<evidence type="ECO:0000313" key="16">
    <source>
        <dbReference type="EMBL" id="RMW99349.1"/>
    </source>
</evidence>
<proteinExistence type="inferred from homology"/>
<dbReference type="Pfam" id="PF00633">
    <property type="entry name" value="HHH"/>
    <property type="match status" value="1"/>
</dbReference>
<dbReference type="InterPro" id="IPR023170">
    <property type="entry name" value="HhH_base_excis_C"/>
</dbReference>
<evidence type="ECO:0000256" key="10">
    <source>
        <dbReference type="ARBA" id="ARBA00022801"/>
    </source>
</evidence>
<feature type="domain" description="HhH-GPD" evidence="15">
    <location>
        <begin position="42"/>
        <end position="199"/>
    </location>
</feature>
<dbReference type="InterPro" id="IPR003651">
    <property type="entry name" value="Endonuclease3_FeS-loop_motif"/>
</dbReference>
<dbReference type="EMBL" id="RDQL01000008">
    <property type="protein sequence ID" value="RMW99349.1"/>
    <property type="molecule type" value="Genomic_DNA"/>
</dbReference>
<dbReference type="RefSeq" id="WP_122254011.1">
    <property type="nucleotide sequence ID" value="NZ_RDQL01000008.1"/>
</dbReference>